<dbReference type="Pfam" id="PF00196">
    <property type="entry name" value="GerE"/>
    <property type="match status" value="1"/>
</dbReference>
<dbReference type="Pfam" id="PF00072">
    <property type="entry name" value="Response_reg"/>
    <property type="match status" value="1"/>
</dbReference>
<feature type="modified residue" description="4-aspartylphosphate" evidence="2">
    <location>
        <position position="68"/>
    </location>
</feature>
<organism evidence="5 6">
    <name type="scientific">Aquabacterium soli</name>
    <dbReference type="NCBI Taxonomy" id="2493092"/>
    <lineage>
        <taxon>Bacteria</taxon>
        <taxon>Pseudomonadati</taxon>
        <taxon>Pseudomonadota</taxon>
        <taxon>Betaproteobacteria</taxon>
        <taxon>Burkholderiales</taxon>
        <taxon>Aquabacterium</taxon>
    </lineage>
</organism>
<evidence type="ECO:0000313" key="6">
    <source>
        <dbReference type="Proteomes" id="UP000269265"/>
    </source>
</evidence>
<protein>
    <submittedName>
        <fullName evidence="5">Response regulator</fullName>
    </submittedName>
</protein>
<comment type="caution">
    <text evidence="5">The sequence shown here is derived from an EMBL/GenBank/DDBJ whole genome shotgun (WGS) entry which is preliminary data.</text>
</comment>
<accession>A0A3R8S5K9</accession>
<dbReference type="SMART" id="SM00448">
    <property type="entry name" value="REC"/>
    <property type="match status" value="1"/>
</dbReference>
<dbReference type="SUPFAM" id="SSF46894">
    <property type="entry name" value="C-terminal effector domain of the bipartite response regulators"/>
    <property type="match status" value="1"/>
</dbReference>
<dbReference type="Gene3D" id="3.40.50.2300">
    <property type="match status" value="1"/>
</dbReference>
<proteinExistence type="predicted"/>
<sequence length="310" mass="33507">MIATDTPVLPRPATDQTALVLIVDDAPENLAMLHEALDQAGYRVLVATDGPTALARVARLRPDVVLLDAVMPEMDGFETCRRMKADPLSAHIPVVFMTGLTDADHIVEGFRAGGVDYVTKPIETSSLLARIATHLRNARLAVHAQQAVDATGHAMLSTTLDGHVRWLSPSARDWLHSCLGDEARLPAHVVDWLQGRTDAHAGESLRLMVEGSHLSLSRLAGDALALTLLVRRHASVPEPAVLAQAFGLTTREAEVLHWVALGKTNRDVGNILGMSPRTVDKHLQHVFAKLHVETRTAAASLVLNRAFDAP</sequence>
<dbReference type="AlphaFoldDB" id="A0A3R8S5K9"/>
<dbReference type="CDD" id="cd19920">
    <property type="entry name" value="REC_PA4781-like"/>
    <property type="match status" value="1"/>
</dbReference>
<dbReference type="InterPro" id="IPR016032">
    <property type="entry name" value="Sig_transdc_resp-reg_C-effctor"/>
</dbReference>
<dbReference type="InterPro" id="IPR036388">
    <property type="entry name" value="WH-like_DNA-bd_sf"/>
</dbReference>
<dbReference type="EMBL" id="RSED01000017">
    <property type="protein sequence ID" value="RRS02907.1"/>
    <property type="molecule type" value="Genomic_DNA"/>
</dbReference>
<dbReference type="InterPro" id="IPR039420">
    <property type="entry name" value="WalR-like"/>
</dbReference>
<gene>
    <name evidence="5" type="ORF">EIP75_18290</name>
</gene>
<dbReference type="PANTHER" id="PTHR43214">
    <property type="entry name" value="TWO-COMPONENT RESPONSE REGULATOR"/>
    <property type="match status" value="1"/>
</dbReference>
<evidence type="ECO:0000259" key="4">
    <source>
        <dbReference type="PROSITE" id="PS50110"/>
    </source>
</evidence>
<dbReference type="Gene3D" id="1.10.10.10">
    <property type="entry name" value="Winged helix-like DNA-binding domain superfamily/Winged helix DNA-binding domain"/>
    <property type="match status" value="1"/>
</dbReference>
<name>A0A3R8S5K9_9BURK</name>
<evidence type="ECO:0000259" key="3">
    <source>
        <dbReference type="PROSITE" id="PS50043"/>
    </source>
</evidence>
<keyword evidence="2" id="KW-0597">Phosphoprotein</keyword>
<evidence type="ECO:0000313" key="5">
    <source>
        <dbReference type="EMBL" id="RRS02907.1"/>
    </source>
</evidence>
<dbReference type="InterPro" id="IPR000792">
    <property type="entry name" value="Tscrpt_reg_LuxR_C"/>
</dbReference>
<keyword evidence="6" id="KW-1185">Reference proteome</keyword>
<dbReference type="SUPFAM" id="SSF52172">
    <property type="entry name" value="CheY-like"/>
    <property type="match status" value="1"/>
</dbReference>
<evidence type="ECO:0000256" key="2">
    <source>
        <dbReference type="PROSITE-ProRule" id="PRU00169"/>
    </source>
</evidence>
<dbReference type="PROSITE" id="PS50043">
    <property type="entry name" value="HTH_LUXR_2"/>
    <property type="match status" value="1"/>
</dbReference>
<evidence type="ECO:0000256" key="1">
    <source>
        <dbReference type="ARBA" id="ARBA00023125"/>
    </source>
</evidence>
<dbReference type="Proteomes" id="UP000269265">
    <property type="component" value="Unassembled WGS sequence"/>
</dbReference>
<dbReference type="OrthoDB" id="8874570at2"/>
<dbReference type="InterPro" id="IPR001789">
    <property type="entry name" value="Sig_transdc_resp-reg_receiver"/>
</dbReference>
<dbReference type="PROSITE" id="PS00622">
    <property type="entry name" value="HTH_LUXR_1"/>
    <property type="match status" value="1"/>
</dbReference>
<feature type="domain" description="Response regulatory" evidence="4">
    <location>
        <begin position="19"/>
        <end position="135"/>
    </location>
</feature>
<dbReference type="PRINTS" id="PR00038">
    <property type="entry name" value="HTHLUXR"/>
</dbReference>
<dbReference type="InterPro" id="IPR011006">
    <property type="entry name" value="CheY-like_superfamily"/>
</dbReference>
<dbReference type="GO" id="GO:0000160">
    <property type="term" value="P:phosphorelay signal transduction system"/>
    <property type="evidence" value="ECO:0007669"/>
    <property type="project" value="InterPro"/>
</dbReference>
<feature type="domain" description="HTH luxR-type" evidence="3">
    <location>
        <begin position="241"/>
        <end position="306"/>
    </location>
</feature>
<dbReference type="CDD" id="cd06170">
    <property type="entry name" value="LuxR_C_like"/>
    <property type="match status" value="1"/>
</dbReference>
<keyword evidence="1" id="KW-0238">DNA-binding</keyword>
<dbReference type="RefSeq" id="WP_125244724.1">
    <property type="nucleotide sequence ID" value="NZ_RSED01000017.1"/>
</dbReference>
<dbReference type="GO" id="GO:0006355">
    <property type="term" value="P:regulation of DNA-templated transcription"/>
    <property type="evidence" value="ECO:0007669"/>
    <property type="project" value="InterPro"/>
</dbReference>
<reference evidence="5 6" key="1">
    <citation type="submission" date="2018-12" db="EMBL/GenBank/DDBJ databases">
        <title>The whole draft genome of Aquabacterium sp. SJQ9.</title>
        <authorList>
            <person name="Sun L."/>
            <person name="Gao X."/>
            <person name="Chen W."/>
            <person name="Huang K."/>
        </authorList>
    </citation>
    <scope>NUCLEOTIDE SEQUENCE [LARGE SCALE GENOMIC DNA]</scope>
    <source>
        <strain evidence="5 6">SJQ9</strain>
    </source>
</reference>
<dbReference type="PROSITE" id="PS50110">
    <property type="entry name" value="RESPONSE_REGULATORY"/>
    <property type="match status" value="1"/>
</dbReference>
<dbReference type="SMART" id="SM00421">
    <property type="entry name" value="HTH_LUXR"/>
    <property type="match status" value="1"/>
</dbReference>
<dbReference type="GO" id="GO:0003677">
    <property type="term" value="F:DNA binding"/>
    <property type="evidence" value="ECO:0007669"/>
    <property type="project" value="UniProtKB-KW"/>
</dbReference>